<dbReference type="EMBL" id="JBDIME010000043">
    <property type="protein sequence ID" value="MEN2793294.1"/>
    <property type="molecule type" value="Genomic_DNA"/>
</dbReference>
<dbReference type="Pfam" id="PF00753">
    <property type="entry name" value="Lactamase_B"/>
    <property type="match status" value="1"/>
</dbReference>
<evidence type="ECO:0000256" key="1">
    <source>
        <dbReference type="ARBA" id="ARBA00022723"/>
    </source>
</evidence>
<dbReference type="InterPro" id="IPR036866">
    <property type="entry name" value="RibonucZ/Hydroxyglut_hydro"/>
</dbReference>
<organism evidence="3 4">
    <name type="scientific">Sphingomonas oligophenolica</name>
    <dbReference type="NCBI Taxonomy" id="301154"/>
    <lineage>
        <taxon>Bacteria</taxon>
        <taxon>Pseudomonadati</taxon>
        <taxon>Pseudomonadota</taxon>
        <taxon>Alphaproteobacteria</taxon>
        <taxon>Sphingomonadales</taxon>
        <taxon>Sphingomonadaceae</taxon>
        <taxon>Sphingomonas</taxon>
    </lineage>
</organism>
<dbReference type="InterPro" id="IPR044528">
    <property type="entry name" value="POD-like_MBL-fold"/>
</dbReference>
<dbReference type="PANTHER" id="PTHR43084">
    <property type="entry name" value="PERSULFIDE DIOXYGENASE ETHE1"/>
    <property type="match status" value="1"/>
</dbReference>
<accession>A0ABU9YBV5</accession>
<name>A0ABU9YBV5_9SPHN</name>
<proteinExistence type="predicted"/>
<reference evidence="3 4" key="1">
    <citation type="submission" date="2024-05" db="EMBL/GenBank/DDBJ databases">
        <authorList>
            <person name="Liu Q."/>
            <person name="Xin Y.-H."/>
        </authorList>
    </citation>
    <scope>NUCLEOTIDE SEQUENCE [LARGE SCALE GENOMIC DNA]</scope>
    <source>
        <strain evidence="3 4">CGMCC 1.10181</strain>
    </source>
</reference>
<comment type="caution">
    <text evidence="3">The sequence shown here is derived from an EMBL/GenBank/DDBJ whole genome shotgun (WGS) entry which is preliminary data.</text>
</comment>
<sequence>MAGNDIRTDQAVEAASRIVSEAHHRGAGAPMVKTFFDEATFTASHVVHDPATGAAAVIDSVLDYDPASGRTSHRSADAIVRHVEEHGLKLQWLLETHAHADHLSAAPYLKEKLGGMIAIGRDITRVQEVFGDIFNAGDGFPRDGSQFDRLFDDGESFALGSITAMVLHVPGHTPADLAYVIGDAVFPGDTIFMPDFGTARADFPGGDAHQLYRSIRRLLSLPREARLYLCHDYKAPGRDSYVWETTVGAERDQNVHVHDGIGEAAFVTMRTARDAALDMPRLILPSVQVNMRAGRLPEPEANGVRYLKIPIDAL</sequence>
<feature type="domain" description="Metallo-beta-lactamase" evidence="2">
    <location>
        <begin position="41"/>
        <end position="231"/>
    </location>
</feature>
<dbReference type="RefSeq" id="WP_343889941.1">
    <property type="nucleotide sequence ID" value="NZ_BAAAEH010000027.1"/>
</dbReference>
<dbReference type="SUPFAM" id="SSF56281">
    <property type="entry name" value="Metallo-hydrolase/oxidoreductase"/>
    <property type="match status" value="1"/>
</dbReference>
<evidence type="ECO:0000259" key="2">
    <source>
        <dbReference type="SMART" id="SM00849"/>
    </source>
</evidence>
<keyword evidence="1" id="KW-0479">Metal-binding</keyword>
<evidence type="ECO:0000313" key="3">
    <source>
        <dbReference type="EMBL" id="MEN2793294.1"/>
    </source>
</evidence>
<dbReference type="CDD" id="cd07724">
    <property type="entry name" value="POD-like_MBL-fold"/>
    <property type="match status" value="1"/>
</dbReference>
<dbReference type="InterPro" id="IPR001279">
    <property type="entry name" value="Metallo-B-lactamas"/>
</dbReference>
<dbReference type="PANTHER" id="PTHR43084:SF1">
    <property type="entry name" value="PERSULFIDE DIOXYGENASE ETHE1, MITOCHONDRIAL"/>
    <property type="match status" value="1"/>
</dbReference>
<dbReference type="SMART" id="SM00849">
    <property type="entry name" value="Lactamase_B"/>
    <property type="match status" value="1"/>
</dbReference>
<protein>
    <submittedName>
        <fullName evidence="3">MBL fold metallo-hydrolase</fullName>
    </submittedName>
</protein>
<keyword evidence="4" id="KW-1185">Reference proteome</keyword>
<dbReference type="InterPro" id="IPR051682">
    <property type="entry name" value="Mito_Persulfide_Diox"/>
</dbReference>
<dbReference type="Gene3D" id="3.60.15.10">
    <property type="entry name" value="Ribonuclease Z/Hydroxyacylglutathione hydrolase-like"/>
    <property type="match status" value="1"/>
</dbReference>
<evidence type="ECO:0000313" key="4">
    <source>
        <dbReference type="Proteomes" id="UP001419910"/>
    </source>
</evidence>
<gene>
    <name evidence="3" type="ORF">ABC974_26980</name>
</gene>
<dbReference type="Proteomes" id="UP001419910">
    <property type="component" value="Unassembled WGS sequence"/>
</dbReference>